<gene>
    <name evidence="1" type="ORF">BCR36DRAFT_145974</name>
</gene>
<dbReference type="Proteomes" id="UP000193719">
    <property type="component" value="Unassembled WGS sequence"/>
</dbReference>
<keyword evidence="2" id="KW-1185">Reference proteome</keyword>
<dbReference type="EMBL" id="MCFH01000054">
    <property type="protein sequence ID" value="ORX43283.1"/>
    <property type="molecule type" value="Genomic_DNA"/>
</dbReference>
<evidence type="ECO:0000313" key="2">
    <source>
        <dbReference type="Proteomes" id="UP000193719"/>
    </source>
</evidence>
<evidence type="ECO:0000313" key="1">
    <source>
        <dbReference type="EMBL" id="ORX43283.1"/>
    </source>
</evidence>
<name>A0A1Y1UZP0_9FUNG</name>
<dbReference type="OrthoDB" id="2149542at2759"/>
<reference evidence="1 2" key="2">
    <citation type="submission" date="2016-08" db="EMBL/GenBank/DDBJ databases">
        <title>Pervasive Adenine N6-methylation of Active Genes in Fungi.</title>
        <authorList>
            <consortium name="DOE Joint Genome Institute"/>
            <person name="Mondo S.J."/>
            <person name="Dannebaum R.O."/>
            <person name="Kuo R.C."/>
            <person name="Labutti K."/>
            <person name="Haridas S."/>
            <person name="Kuo A."/>
            <person name="Salamov A."/>
            <person name="Ahrendt S.R."/>
            <person name="Lipzen A."/>
            <person name="Sullivan W."/>
            <person name="Andreopoulos W.B."/>
            <person name="Clum A."/>
            <person name="Lindquist E."/>
            <person name="Daum C."/>
            <person name="Ramamoorthy G.K."/>
            <person name="Gryganskyi A."/>
            <person name="Culley D."/>
            <person name="Magnuson J.K."/>
            <person name="James T.Y."/>
            <person name="O'Malley M.A."/>
            <person name="Stajich J.E."/>
            <person name="Spatafora J.W."/>
            <person name="Visel A."/>
            <person name="Grigoriev I.V."/>
        </authorList>
    </citation>
    <scope>NUCLEOTIDE SEQUENCE [LARGE SCALE GENOMIC DNA]</scope>
    <source>
        <strain evidence="2">finn</strain>
    </source>
</reference>
<comment type="caution">
    <text evidence="1">The sequence shown here is derived from an EMBL/GenBank/DDBJ whole genome shotgun (WGS) entry which is preliminary data.</text>
</comment>
<dbReference type="AlphaFoldDB" id="A0A1Y1UZP0"/>
<proteinExistence type="predicted"/>
<accession>A0A1Y1UZP0</accession>
<organism evidence="1 2">
    <name type="scientific">Piromyces finnis</name>
    <dbReference type="NCBI Taxonomy" id="1754191"/>
    <lineage>
        <taxon>Eukaryota</taxon>
        <taxon>Fungi</taxon>
        <taxon>Fungi incertae sedis</taxon>
        <taxon>Chytridiomycota</taxon>
        <taxon>Chytridiomycota incertae sedis</taxon>
        <taxon>Neocallimastigomycetes</taxon>
        <taxon>Neocallimastigales</taxon>
        <taxon>Neocallimastigaceae</taxon>
        <taxon>Piromyces</taxon>
    </lineage>
</organism>
<protein>
    <submittedName>
        <fullName evidence="1">Uncharacterized protein</fullName>
    </submittedName>
</protein>
<sequence>MEDIRSSNDNSSNLKDLDYTKISYKNKNEIIDILKKLMEITKLIEEWSVNNVQLNQTVMSKSVIKDRSQTAIHEILLKIYAIASDIKTKINNIEYEEKEELILLSETFELINSAVEMFEKEYSLKETIVSDILNRILKKDEIETNYALLSNEPYINYEELTMNLKQKNEICQILIKSS</sequence>
<reference evidence="1 2" key="1">
    <citation type="submission" date="2016-08" db="EMBL/GenBank/DDBJ databases">
        <title>Genomes of anaerobic fungi encode conserved fungal cellulosomes for biomass hydrolysis.</title>
        <authorList>
            <consortium name="DOE Joint Genome Institute"/>
            <person name="Haitjema C.H."/>
            <person name="Gilmore S.P."/>
            <person name="Henske J.K."/>
            <person name="Solomon K.V."/>
            <person name="De Groot R."/>
            <person name="Kuo A."/>
            <person name="Mondo S.J."/>
            <person name="Salamov A.A."/>
            <person name="Labutti K."/>
            <person name="Zhao Z."/>
            <person name="Chiniquy J."/>
            <person name="Barry K."/>
            <person name="Brewer H.M."/>
            <person name="Purvine S.O."/>
            <person name="Wright A.T."/>
            <person name="Boxma B."/>
            <person name="Van Alen T."/>
            <person name="Hackstein J.H."/>
            <person name="Baker S.E."/>
            <person name="Grigoriev I.V."/>
            <person name="O'Malley M.A."/>
        </authorList>
    </citation>
    <scope>NUCLEOTIDE SEQUENCE [LARGE SCALE GENOMIC DNA]</scope>
    <source>
        <strain evidence="2">finn</strain>
    </source>
</reference>